<dbReference type="Proteomes" id="UP000050482">
    <property type="component" value="Unassembled WGS sequence"/>
</dbReference>
<evidence type="ECO:0000256" key="1">
    <source>
        <dbReference type="ARBA" id="ARBA00009632"/>
    </source>
</evidence>
<keyword evidence="7" id="KW-1185">Reference proteome</keyword>
<dbReference type="SUPFAM" id="SSF100950">
    <property type="entry name" value="NagB/RpiA/CoA transferase-like"/>
    <property type="match status" value="2"/>
</dbReference>
<feature type="binding site" evidence="3">
    <location>
        <position position="383"/>
    </location>
    <ligand>
        <name>CoA</name>
        <dbReference type="ChEBI" id="CHEBI:57287"/>
    </ligand>
</feature>
<name>A0A0P9CJS5_9BACL</name>
<evidence type="ECO:0000313" key="6">
    <source>
        <dbReference type="EMBL" id="KPV45547.1"/>
    </source>
</evidence>
<dbReference type="Gene3D" id="3.30.750.70">
    <property type="entry name" value="4-hydroxybutyrate coenzyme like domains"/>
    <property type="match status" value="1"/>
</dbReference>
<dbReference type="AlphaFoldDB" id="A0A0P9CJS5"/>
<evidence type="ECO:0000259" key="5">
    <source>
        <dbReference type="Pfam" id="PF13336"/>
    </source>
</evidence>
<dbReference type="InterPro" id="IPR003702">
    <property type="entry name" value="ActCoA_hydro_N"/>
</dbReference>
<dbReference type="RefSeq" id="WP_054967313.1">
    <property type="nucleotide sequence ID" value="NZ_LJCO01000008.1"/>
</dbReference>
<dbReference type="InterPro" id="IPR026888">
    <property type="entry name" value="AcetylCoA_hyd_C"/>
</dbReference>
<dbReference type="NCBIfam" id="TIGR03458">
    <property type="entry name" value="YgfH_subfam"/>
    <property type="match status" value="1"/>
</dbReference>
<dbReference type="PANTHER" id="PTHR43609:SF1">
    <property type="entry name" value="ACETYL-COA HYDROLASE"/>
    <property type="match status" value="1"/>
</dbReference>
<keyword evidence="6" id="KW-0378">Hydrolase</keyword>
<dbReference type="OrthoDB" id="9801795at2"/>
<dbReference type="EMBL" id="LJCO01000008">
    <property type="protein sequence ID" value="KPV45547.1"/>
    <property type="molecule type" value="Genomic_DNA"/>
</dbReference>
<proteinExistence type="inferred from homology"/>
<dbReference type="PANTHER" id="PTHR43609">
    <property type="entry name" value="ACETYL-COA HYDROLASE"/>
    <property type="match status" value="1"/>
</dbReference>
<dbReference type="GO" id="GO:0006083">
    <property type="term" value="P:acetate metabolic process"/>
    <property type="evidence" value="ECO:0007669"/>
    <property type="project" value="InterPro"/>
</dbReference>
<feature type="domain" description="Acetyl-CoA hydrolase/transferase C-terminal" evidence="5">
    <location>
        <begin position="323"/>
        <end position="464"/>
    </location>
</feature>
<evidence type="ECO:0000256" key="3">
    <source>
        <dbReference type="PIRSR" id="PIRSR617821-2"/>
    </source>
</evidence>
<feature type="binding site" evidence="3">
    <location>
        <begin position="264"/>
        <end position="268"/>
    </location>
    <ligand>
        <name>CoA</name>
        <dbReference type="ChEBI" id="CHEBI:57287"/>
    </ligand>
</feature>
<sequence length="506" mass="55951">MEARIRMPKLQERIMSADDAAGFIKDGMIVGISGFTRAGDAKAVPMALAERSKRLGTPMHIQLWTGASVAEEVDRVLAEAGIVTRRLPYQSDRLLRDAINRGEVMYTDQHLSLTVEMIRAGQLGRLDVAIIEAVAITEEGGIIPSTSVGNSPTFALMADKVIVELNTRQSALLEGMHDIYLPGARPHREPLPLQEVDQRIGTTFIPVDPDKIVGIVLTDRVDHFVDMVPGDEETDRIAEHLLDFFEYQVKTGQMPPELYPLQSGVGAVSNAVLSGLKHASFRDLTMYSEVLQDSVFELLDSGVLRFASGCAITVTPEHASDVMRRLHEYKDKIILRPQEISNHPELIRRLGIIAMNTALEADIYGNVNSTHVGGTHIMNGIGGSGDFARNALLSVFVTKSTAKGGRISSIVPMVSHVDHTEHDVDILVTEQGLADLRGLAPRERSRLVIEKCVHPDYRDAMIDYVERAEQRGGQTPHILEEALSWHERYRETGTMQVRRPQLAGQR</sequence>
<dbReference type="Pfam" id="PF02550">
    <property type="entry name" value="AcetylCoA_hydro"/>
    <property type="match status" value="1"/>
</dbReference>
<evidence type="ECO:0000259" key="4">
    <source>
        <dbReference type="Pfam" id="PF02550"/>
    </source>
</evidence>
<comment type="caution">
    <text evidence="6">The sequence shown here is derived from an EMBL/GenBank/DDBJ whole genome shotgun (WGS) entry which is preliminary data.</text>
</comment>
<protein>
    <submittedName>
        <fullName evidence="6">Acetyl-CoA hydrolase</fullName>
    </submittedName>
</protein>
<evidence type="ECO:0000313" key="7">
    <source>
        <dbReference type="Proteomes" id="UP000050482"/>
    </source>
</evidence>
<dbReference type="Gene3D" id="3.40.1080.20">
    <property type="entry name" value="Acetyl-CoA hydrolase/transferase C-terminal domain"/>
    <property type="match status" value="1"/>
</dbReference>
<dbReference type="InterPro" id="IPR046433">
    <property type="entry name" value="ActCoA_hydro"/>
</dbReference>
<dbReference type="GO" id="GO:0008775">
    <property type="term" value="F:acetate CoA-transferase activity"/>
    <property type="evidence" value="ECO:0007669"/>
    <property type="project" value="InterPro"/>
</dbReference>
<comment type="similarity">
    <text evidence="1">Belongs to the acetyl-CoA hydrolase/transferase family.</text>
</comment>
<gene>
    <name evidence="6" type="ORF">AN477_00975</name>
</gene>
<dbReference type="STRING" id="471514.AN477_00975"/>
<dbReference type="InterPro" id="IPR038460">
    <property type="entry name" value="AcetylCoA_hyd_C_sf"/>
</dbReference>
<dbReference type="InterPro" id="IPR017821">
    <property type="entry name" value="Succinate_CoA_transferase"/>
</dbReference>
<feature type="binding site" evidence="3">
    <location>
        <position position="379"/>
    </location>
    <ligand>
        <name>CoA</name>
        <dbReference type="ChEBI" id="CHEBI:57287"/>
    </ligand>
</feature>
<dbReference type="PATRIC" id="fig|471514.4.peg.175"/>
<feature type="domain" description="Acetyl-CoA hydrolase/transferase N-terminal" evidence="4">
    <location>
        <begin position="11"/>
        <end position="216"/>
    </location>
</feature>
<evidence type="ECO:0000256" key="2">
    <source>
        <dbReference type="PIRSR" id="PIRSR617821-1"/>
    </source>
</evidence>
<dbReference type="GO" id="GO:0006084">
    <property type="term" value="P:acetyl-CoA metabolic process"/>
    <property type="evidence" value="ECO:0007669"/>
    <property type="project" value="InterPro"/>
</dbReference>
<reference evidence="6 7" key="1">
    <citation type="submission" date="2015-09" db="EMBL/GenBank/DDBJ databases">
        <title>Draft genome sequence of Alicyclobacillus ferrooxydans DSM 22381.</title>
        <authorList>
            <person name="Hemp J."/>
        </authorList>
    </citation>
    <scope>NUCLEOTIDE SEQUENCE [LARGE SCALE GENOMIC DNA]</scope>
    <source>
        <strain evidence="6 7">TC-34</strain>
    </source>
</reference>
<accession>A0A0P9CJS5</accession>
<organism evidence="6 7">
    <name type="scientific">Alicyclobacillus ferrooxydans</name>
    <dbReference type="NCBI Taxonomy" id="471514"/>
    <lineage>
        <taxon>Bacteria</taxon>
        <taxon>Bacillati</taxon>
        <taxon>Bacillota</taxon>
        <taxon>Bacilli</taxon>
        <taxon>Bacillales</taxon>
        <taxon>Alicyclobacillaceae</taxon>
        <taxon>Alicyclobacillus</taxon>
    </lineage>
</organism>
<feature type="binding site" evidence="3">
    <location>
        <position position="403"/>
    </location>
    <ligand>
        <name>CoA</name>
        <dbReference type="ChEBI" id="CHEBI:57287"/>
    </ligand>
</feature>
<dbReference type="FunFam" id="3.40.1080.20:FF:000001">
    <property type="entry name" value="Acetyl-CoA hydrolase Ach1"/>
    <property type="match status" value="1"/>
</dbReference>
<dbReference type="GO" id="GO:0003986">
    <property type="term" value="F:acetyl-CoA hydrolase activity"/>
    <property type="evidence" value="ECO:0007669"/>
    <property type="project" value="TreeGrafter"/>
</dbReference>
<feature type="active site" description="5-glutamyl coenzyme A thioester intermediate" evidence="2">
    <location>
        <position position="289"/>
    </location>
</feature>
<dbReference type="Gene3D" id="3.40.1080.10">
    <property type="entry name" value="Glutaconate Coenzyme A-transferase"/>
    <property type="match status" value="1"/>
</dbReference>
<dbReference type="InterPro" id="IPR037171">
    <property type="entry name" value="NagB/RpiA_transferase-like"/>
</dbReference>
<dbReference type="Pfam" id="PF13336">
    <property type="entry name" value="AcetylCoA_hyd_C"/>
    <property type="match status" value="1"/>
</dbReference>